<dbReference type="EMBL" id="JAGKQH010000011">
    <property type="protein sequence ID" value="KAG6588626.1"/>
    <property type="molecule type" value="Genomic_DNA"/>
</dbReference>
<accession>A0AAV6MYU9</accession>
<sequence>MALNAASPGISSGLIRHLLLSCSFLSFRENHITLTSHNCIPTGTTSLKRDPLISGDSGNTFVLDIVNDSKRVWKSRMLK</sequence>
<feature type="non-terminal residue" evidence="1">
    <location>
        <position position="1"/>
    </location>
</feature>
<keyword evidence="2" id="KW-1185">Reference proteome</keyword>
<name>A0AAV6MYU9_9ROSI</name>
<organism evidence="1 2">
    <name type="scientific">Cucurbita argyrosperma subsp. sororia</name>
    <dbReference type="NCBI Taxonomy" id="37648"/>
    <lineage>
        <taxon>Eukaryota</taxon>
        <taxon>Viridiplantae</taxon>
        <taxon>Streptophyta</taxon>
        <taxon>Embryophyta</taxon>
        <taxon>Tracheophyta</taxon>
        <taxon>Spermatophyta</taxon>
        <taxon>Magnoliopsida</taxon>
        <taxon>eudicotyledons</taxon>
        <taxon>Gunneridae</taxon>
        <taxon>Pentapetalae</taxon>
        <taxon>rosids</taxon>
        <taxon>fabids</taxon>
        <taxon>Cucurbitales</taxon>
        <taxon>Cucurbitaceae</taxon>
        <taxon>Cucurbiteae</taxon>
        <taxon>Cucurbita</taxon>
    </lineage>
</organism>
<dbReference type="Proteomes" id="UP000685013">
    <property type="component" value="Chromosome 11"/>
</dbReference>
<evidence type="ECO:0000313" key="1">
    <source>
        <dbReference type="EMBL" id="KAG6588626.1"/>
    </source>
</evidence>
<dbReference type="AlphaFoldDB" id="A0AAV6MYU9"/>
<reference evidence="1 2" key="1">
    <citation type="journal article" date="2021" name="Hortic Res">
        <title>The domestication of Cucurbita argyrosperma as revealed by the genome of its wild relative.</title>
        <authorList>
            <person name="Barrera-Redondo J."/>
            <person name="Sanchez-de la Vega G."/>
            <person name="Aguirre-Liguori J.A."/>
            <person name="Castellanos-Morales G."/>
            <person name="Gutierrez-Guerrero Y.T."/>
            <person name="Aguirre-Dugua X."/>
            <person name="Aguirre-Planter E."/>
            <person name="Tenaillon M.I."/>
            <person name="Lira-Saade R."/>
            <person name="Eguiarte L.E."/>
        </authorList>
    </citation>
    <scope>NUCLEOTIDE SEQUENCE [LARGE SCALE GENOMIC DNA]</scope>
    <source>
        <strain evidence="1">JBR-2021</strain>
    </source>
</reference>
<protein>
    <submittedName>
        <fullName evidence="1">Uncharacterized protein</fullName>
    </submittedName>
</protein>
<proteinExistence type="predicted"/>
<evidence type="ECO:0000313" key="2">
    <source>
        <dbReference type="Proteomes" id="UP000685013"/>
    </source>
</evidence>
<comment type="caution">
    <text evidence="1">The sequence shown here is derived from an EMBL/GenBank/DDBJ whole genome shotgun (WGS) entry which is preliminary data.</text>
</comment>
<gene>
    <name evidence="1" type="ORF">SDJN03_17191</name>
</gene>